<dbReference type="PANTHER" id="PTHR45727">
    <property type="entry name" value="NPC INTRACELLULAR CHOLESTEROL TRANSPORTER 1"/>
    <property type="match status" value="1"/>
</dbReference>
<dbReference type="GO" id="GO:0005886">
    <property type="term" value="C:plasma membrane"/>
    <property type="evidence" value="ECO:0007669"/>
    <property type="project" value="TreeGrafter"/>
</dbReference>
<dbReference type="OrthoDB" id="6510177at2759"/>
<dbReference type="GO" id="GO:0015485">
    <property type="term" value="F:cholesterol binding"/>
    <property type="evidence" value="ECO:0007669"/>
    <property type="project" value="TreeGrafter"/>
</dbReference>
<dbReference type="AlphaFoldDB" id="A0A7L3CFA6"/>
<evidence type="ECO:0000313" key="1">
    <source>
        <dbReference type="EMBL" id="NXT42294.1"/>
    </source>
</evidence>
<dbReference type="GO" id="GO:0015918">
    <property type="term" value="P:sterol transport"/>
    <property type="evidence" value="ECO:0007669"/>
    <property type="project" value="TreeGrafter"/>
</dbReference>
<dbReference type="GO" id="GO:0030299">
    <property type="term" value="P:intestinal cholesterol absorption"/>
    <property type="evidence" value="ECO:0007669"/>
    <property type="project" value="TreeGrafter"/>
</dbReference>
<sequence>PQDSYMLQYFSAMNRYLAVGVPTYFVTTGGYNFSSPAGTNGICSSAGCANDSLT</sequence>
<keyword evidence="2" id="KW-1185">Reference proteome</keyword>
<comment type="caution">
    <text evidence="1">The sequence shown here is derived from an EMBL/GenBank/DDBJ whole genome shotgun (WGS) entry which is preliminary data.</text>
</comment>
<feature type="non-terminal residue" evidence="1">
    <location>
        <position position="54"/>
    </location>
</feature>
<proteinExistence type="predicted"/>
<accession>A0A7L3CFA6</accession>
<organism evidence="1 2">
    <name type="scientific">Pelecanoides urinatrix</name>
    <name type="common">Common diving petrel</name>
    <name type="synonym">Procellaria urinatrix</name>
    <dbReference type="NCBI Taxonomy" id="37079"/>
    <lineage>
        <taxon>Eukaryota</taxon>
        <taxon>Metazoa</taxon>
        <taxon>Chordata</taxon>
        <taxon>Craniata</taxon>
        <taxon>Vertebrata</taxon>
        <taxon>Euteleostomi</taxon>
        <taxon>Archelosauria</taxon>
        <taxon>Archosauria</taxon>
        <taxon>Dinosauria</taxon>
        <taxon>Saurischia</taxon>
        <taxon>Theropoda</taxon>
        <taxon>Coelurosauria</taxon>
        <taxon>Aves</taxon>
        <taxon>Neognathae</taxon>
        <taxon>Neoaves</taxon>
        <taxon>Aequornithes</taxon>
        <taxon>Procellariiformes</taxon>
        <taxon>Procellariidae</taxon>
        <taxon>Pelecanoides</taxon>
    </lineage>
</organism>
<dbReference type="Proteomes" id="UP000555367">
    <property type="component" value="Unassembled WGS sequence"/>
</dbReference>
<evidence type="ECO:0000313" key="2">
    <source>
        <dbReference type="Proteomes" id="UP000555367"/>
    </source>
</evidence>
<feature type="non-terminal residue" evidence="1">
    <location>
        <position position="1"/>
    </location>
</feature>
<dbReference type="EMBL" id="VZTQ01012997">
    <property type="protein sequence ID" value="NXT42294.1"/>
    <property type="molecule type" value="Genomic_DNA"/>
</dbReference>
<reference evidence="1 2" key="1">
    <citation type="submission" date="2019-09" db="EMBL/GenBank/DDBJ databases">
        <title>Bird 10,000 Genomes (B10K) Project - Family phase.</title>
        <authorList>
            <person name="Zhang G."/>
        </authorList>
    </citation>
    <scope>NUCLEOTIDE SEQUENCE [LARGE SCALE GENOMIC DNA]</scope>
    <source>
        <strain evidence="1">B10K-DU-012-45</strain>
    </source>
</reference>
<dbReference type="PANTHER" id="PTHR45727:SF3">
    <property type="entry name" value="NPC1-LIKE INTRACELLULAR CHOLESTEROL TRANSPORTER 1"/>
    <property type="match status" value="1"/>
</dbReference>
<gene>
    <name evidence="1" type="primary">Npc1l1_0</name>
    <name evidence="1" type="ORF">PELURI_R15823</name>
</gene>
<protein>
    <submittedName>
        <fullName evidence="1">NPCL1 protein</fullName>
    </submittedName>
</protein>
<dbReference type="GO" id="GO:0042632">
    <property type="term" value="P:cholesterol homeostasis"/>
    <property type="evidence" value="ECO:0007669"/>
    <property type="project" value="TreeGrafter"/>
</dbReference>
<name>A0A7L3CFA6_PELUR</name>